<dbReference type="EMBL" id="ML978069">
    <property type="protein sequence ID" value="KAF2015804.1"/>
    <property type="molecule type" value="Genomic_DNA"/>
</dbReference>
<evidence type="ECO:0000313" key="3">
    <source>
        <dbReference type="Proteomes" id="UP000799778"/>
    </source>
</evidence>
<feature type="compositionally biased region" description="Polar residues" evidence="1">
    <location>
        <begin position="362"/>
        <end position="371"/>
    </location>
</feature>
<feature type="region of interest" description="Disordered" evidence="1">
    <location>
        <begin position="29"/>
        <end position="68"/>
    </location>
</feature>
<feature type="compositionally biased region" description="Low complexity" evidence="1">
    <location>
        <begin position="56"/>
        <end position="65"/>
    </location>
</feature>
<dbReference type="AlphaFoldDB" id="A0A6A5XU85"/>
<protein>
    <submittedName>
        <fullName evidence="2">Uncharacterized protein</fullName>
    </submittedName>
</protein>
<evidence type="ECO:0000256" key="1">
    <source>
        <dbReference type="SAM" id="MobiDB-lite"/>
    </source>
</evidence>
<feature type="compositionally biased region" description="Polar residues" evidence="1">
    <location>
        <begin position="226"/>
        <end position="256"/>
    </location>
</feature>
<gene>
    <name evidence="2" type="ORF">BU24DRAFT_408988</name>
</gene>
<name>A0A6A5XU85_9PLEO</name>
<sequence>MRSSDLYLEDMSALEDMKELHAASECHLSQCQGREPSPDVLPLERKPPSITSSQHSRNTSRSSTRINRERIEVYRDDIGASVGGSNTLAGFAAKSNNVDNEDRRRRELPSIADKHLKKEGQPTKTEGPHIPEVLDAKMSQPGNALRDITEQYNEYTQDKRSLATVSRICIELRRIAAERQSLSRALDALDIQEQDLLNALFKASGSDIPGGPLAKSDIDQREGTRCENSSSLSRGTGKLQTVPTEARFSHSQSLQGSLHGRSPLYSSPTGADKHFISSRTNRPGNLDLEIGNDLSHRTLRQTPSRLPTPVRTRAKVCSPATVTPTRTLEGSKLPVFSGIRKTKESSKGLETVRSSRYKGSCEQKTTPSNRNIGKVSATVARKKWEF</sequence>
<proteinExistence type="predicted"/>
<feature type="region of interest" description="Disordered" evidence="1">
    <location>
        <begin position="208"/>
        <end position="284"/>
    </location>
</feature>
<dbReference type="Proteomes" id="UP000799778">
    <property type="component" value="Unassembled WGS sequence"/>
</dbReference>
<feature type="region of interest" description="Disordered" evidence="1">
    <location>
        <begin position="344"/>
        <end position="374"/>
    </location>
</feature>
<evidence type="ECO:0000313" key="2">
    <source>
        <dbReference type="EMBL" id="KAF2015804.1"/>
    </source>
</evidence>
<accession>A0A6A5XU85</accession>
<feature type="region of interest" description="Disordered" evidence="1">
    <location>
        <begin position="93"/>
        <end position="112"/>
    </location>
</feature>
<dbReference type="GeneID" id="54283289"/>
<feature type="compositionally biased region" description="Basic and acidic residues" evidence="1">
    <location>
        <begin position="216"/>
        <end position="225"/>
    </location>
</feature>
<dbReference type="RefSeq" id="XP_033384143.1">
    <property type="nucleotide sequence ID" value="XM_033525892.1"/>
</dbReference>
<feature type="compositionally biased region" description="Basic and acidic residues" evidence="1">
    <location>
        <begin position="100"/>
        <end position="112"/>
    </location>
</feature>
<organism evidence="2 3">
    <name type="scientific">Aaosphaeria arxii CBS 175.79</name>
    <dbReference type="NCBI Taxonomy" id="1450172"/>
    <lineage>
        <taxon>Eukaryota</taxon>
        <taxon>Fungi</taxon>
        <taxon>Dikarya</taxon>
        <taxon>Ascomycota</taxon>
        <taxon>Pezizomycotina</taxon>
        <taxon>Dothideomycetes</taxon>
        <taxon>Pleosporomycetidae</taxon>
        <taxon>Pleosporales</taxon>
        <taxon>Pleosporales incertae sedis</taxon>
        <taxon>Aaosphaeria</taxon>
    </lineage>
</organism>
<reference evidence="2" key="1">
    <citation type="journal article" date="2020" name="Stud. Mycol.">
        <title>101 Dothideomycetes genomes: a test case for predicting lifestyles and emergence of pathogens.</title>
        <authorList>
            <person name="Haridas S."/>
            <person name="Albert R."/>
            <person name="Binder M."/>
            <person name="Bloem J."/>
            <person name="Labutti K."/>
            <person name="Salamov A."/>
            <person name="Andreopoulos B."/>
            <person name="Baker S."/>
            <person name="Barry K."/>
            <person name="Bills G."/>
            <person name="Bluhm B."/>
            <person name="Cannon C."/>
            <person name="Castanera R."/>
            <person name="Culley D."/>
            <person name="Daum C."/>
            <person name="Ezra D."/>
            <person name="Gonzalez J."/>
            <person name="Henrissat B."/>
            <person name="Kuo A."/>
            <person name="Liang C."/>
            <person name="Lipzen A."/>
            <person name="Lutzoni F."/>
            <person name="Magnuson J."/>
            <person name="Mondo S."/>
            <person name="Nolan M."/>
            <person name="Ohm R."/>
            <person name="Pangilinan J."/>
            <person name="Park H.-J."/>
            <person name="Ramirez L."/>
            <person name="Alfaro M."/>
            <person name="Sun H."/>
            <person name="Tritt A."/>
            <person name="Yoshinaga Y."/>
            <person name="Zwiers L.-H."/>
            <person name="Turgeon B."/>
            <person name="Goodwin S."/>
            <person name="Spatafora J."/>
            <person name="Crous P."/>
            <person name="Grigoriev I."/>
        </authorList>
    </citation>
    <scope>NUCLEOTIDE SEQUENCE</scope>
    <source>
        <strain evidence="2">CBS 175.79</strain>
    </source>
</reference>
<keyword evidence="3" id="KW-1185">Reference proteome</keyword>